<feature type="compositionally biased region" description="Polar residues" evidence="2">
    <location>
        <begin position="243"/>
        <end position="263"/>
    </location>
</feature>
<dbReference type="Proteomes" id="UP001292094">
    <property type="component" value="Unassembled WGS sequence"/>
</dbReference>
<comment type="caution">
    <text evidence="3">The sequence shown here is derived from an EMBL/GenBank/DDBJ whole genome shotgun (WGS) entry which is preliminary data.</text>
</comment>
<feature type="region of interest" description="Disordered" evidence="2">
    <location>
        <begin position="360"/>
        <end position="390"/>
    </location>
</feature>
<dbReference type="PANTHER" id="PTHR13627">
    <property type="entry name" value="FUKUTIN RELATED PROTEIN"/>
    <property type="match status" value="1"/>
</dbReference>
<accession>A0AAE1NI59</accession>
<evidence type="ECO:0000256" key="1">
    <source>
        <dbReference type="SAM" id="Coils"/>
    </source>
</evidence>
<feature type="region of interest" description="Disordered" evidence="2">
    <location>
        <begin position="139"/>
        <end position="173"/>
    </location>
</feature>
<dbReference type="AlphaFoldDB" id="A0AAE1NI59"/>
<reference evidence="3" key="1">
    <citation type="submission" date="2023-11" db="EMBL/GenBank/DDBJ databases">
        <title>Genome assemblies of two species of porcelain crab, Petrolisthes cinctipes and Petrolisthes manimaculis (Anomura: Porcellanidae).</title>
        <authorList>
            <person name="Angst P."/>
        </authorList>
    </citation>
    <scope>NUCLEOTIDE SEQUENCE</scope>
    <source>
        <strain evidence="3">PB745_02</strain>
        <tissue evidence="3">Gill</tissue>
    </source>
</reference>
<feature type="compositionally biased region" description="Low complexity" evidence="2">
    <location>
        <begin position="155"/>
        <end position="165"/>
    </location>
</feature>
<evidence type="ECO:0000256" key="2">
    <source>
        <dbReference type="SAM" id="MobiDB-lite"/>
    </source>
</evidence>
<dbReference type="PANTHER" id="PTHR13627:SF34">
    <property type="entry name" value="RIBITOL-5-PHOSPHATE TRANSFERASE"/>
    <property type="match status" value="1"/>
</dbReference>
<keyword evidence="4" id="KW-1185">Reference proteome</keyword>
<proteinExistence type="predicted"/>
<dbReference type="InterPro" id="IPR052613">
    <property type="entry name" value="LicD_transferase"/>
</dbReference>
<evidence type="ECO:0000313" key="3">
    <source>
        <dbReference type="EMBL" id="KAK4289559.1"/>
    </source>
</evidence>
<name>A0AAE1NI59_9EUCA</name>
<feature type="coiled-coil region" evidence="1">
    <location>
        <begin position="101"/>
        <end position="128"/>
    </location>
</feature>
<dbReference type="EMBL" id="JAWZYT010005806">
    <property type="protein sequence ID" value="KAK4289559.1"/>
    <property type="molecule type" value="Genomic_DNA"/>
</dbReference>
<feature type="region of interest" description="Disordered" evidence="2">
    <location>
        <begin position="243"/>
        <end position="264"/>
    </location>
</feature>
<keyword evidence="1" id="KW-0175">Coiled coil</keyword>
<organism evidence="3 4">
    <name type="scientific">Petrolisthes manimaculis</name>
    <dbReference type="NCBI Taxonomy" id="1843537"/>
    <lineage>
        <taxon>Eukaryota</taxon>
        <taxon>Metazoa</taxon>
        <taxon>Ecdysozoa</taxon>
        <taxon>Arthropoda</taxon>
        <taxon>Crustacea</taxon>
        <taxon>Multicrustacea</taxon>
        <taxon>Malacostraca</taxon>
        <taxon>Eumalacostraca</taxon>
        <taxon>Eucarida</taxon>
        <taxon>Decapoda</taxon>
        <taxon>Pleocyemata</taxon>
        <taxon>Anomura</taxon>
        <taxon>Galatheoidea</taxon>
        <taxon>Porcellanidae</taxon>
        <taxon>Petrolisthes</taxon>
    </lineage>
</organism>
<protein>
    <submittedName>
        <fullName evidence="3">Uncharacterized protein</fullName>
    </submittedName>
</protein>
<evidence type="ECO:0000313" key="4">
    <source>
        <dbReference type="Proteomes" id="UP001292094"/>
    </source>
</evidence>
<gene>
    <name evidence="3" type="ORF">Pmani_037482</name>
</gene>
<sequence length="832" mass="91231">MYVYSRKYHAARQGVHTPPPREQDPCALCWSATHNNNKDNNDDDDPLPSQHTFFLGSRLAWVLGVGGRDNQEGGGKDSVGGRRGAVGGVGAFYYYTLHTSFTELRLRLKRAQQVAGDLREEVAALGRKVSQLHHTLFSRFSPRQDPYSRHPQQATTTTPTPTSPRTHVDPQVTKTHPEIVRGRLDSSHVRTHTAHITSYTENTRKQAVTHKKNIVVTKKKSLNSRRHYPFSTKIQSEVIIHSQHTGSHSVNSRTQSESKTQSEVPVLRTLPERNHGTASLIKDTRNRQRVYPVLVLSPSSNIPISIKHSTLPFVSTREGVGDGVSRWESSKAVKYPITYTRTPLHGNSVRILRSVGRTSEEGSGRIVSRQSRSEGKMGMKYGTTEGGGERSVREWDIEKESGSVASSPNVITEKVAQVVTVVAIGEGLEGLLTGLASTHPGLTVHLATPSVSPHNHHHPQLRLHIHTEPNATSASGLTRILQQVTTRYVVVAAGAVTLGGLEKLVWAVEHLGVWAAGGMVQSEWGEQRSSCLSSRYAYYEAAWKRQQLGTAGGCQLCHALEGPFLALTVALRHLGWNNDMGTDVGQLELFLRAAHKHHMLAAVCPTSLSTLASLPKPASRANLLNLARRHDLYSMQVPGRTKVTFSCSELSVICSGGGVALPPCCRKDLAALIRFTMDTCEAHGLLCELQEGSLLGAVKTEGVLAWERDADITFHTGNFTALNQLSEVFQRAGYSLDLTDNRWCCVGGRWAGGQGVVSAGRWRAEMWSQHIMMLKTTYWLHDPEPGGSSGWDEYQAGKFQSCSSPDHHAVSTSSHPMGTSYSTPLVLAHKSN</sequence>